<accession>A0AAW0GA52</accession>
<reference evidence="1 2" key="1">
    <citation type="submission" date="2022-09" db="EMBL/GenBank/DDBJ databases">
        <authorList>
            <person name="Palmer J.M."/>
        </authorList>
    </citation>
    <scope>NUCLEOTIDE SEQUENCE [LARGE SCALE GENOMIC DNA]</scope>
    <source>
        <strain evidence="1 2">DSM 7382</strain>
    </source>
</reference>
<dbReference type="Proteomes" id="UP001385951">
    <property type="component" value="Unassembled WGS sequence"/>
</dbReference>
<organism evidence="1 2">
    <name type="scientific">Cerrena zonata</name>
    <dbReference type="NCBI Taxonomy" id="2478898"/>
    <lineage>
        <taxon>Eukaryota</taxon>
        <taxon>Fungi</taxon>
        <taxon>Dikarya</taxon>
        <taxon>Basidiomycota</taxon>
        <taxon>Agaricomycotina</taxon>
        <taxon>Agaricomycetes</taxon>
        <taxon>Polyporales</taxon>
        <taxon>Cerrenaceae</taxon>
        <taxon>Cerrena</taxon>
    </lineage>
</organism>
<comment type="caution">
    <text evidence="1">The sequence shown here is derived from an EMBL/GenBank/DDBJ whole genome shotgun (WGS) entry which is preliminary data.</text>
</comment>
<proteinExistence type="predicted"/>
<evidence type="ECO:0000313" key="1">
    <source>
        <dbReference type="EMBL" id="KAK7686476.1"/>
    </source>
</evidence>
<sequence length="101" mass="11411">MLQDELNTDAFATFRHGDSLTARACVPVHAVPTRQVSHPPPACKHISHRSFDYVISTSTCSHSRQPWLSHLPLSIPEARVDRWPAIHSSRPLNSFFKETIL</sequence>
<protein>
    <submittedName>
        <fullName evidence="1">Uncharacterized protein</fullName>
    </submittedName>
</protein>
<gene>
    <name evidence="1" type="ORF">QCA50_010072</name>
</gene>
<dbReference type="AlphaFoldDB" id="A0AAW0GA52"/>
<keyword evidence="2" id="KW-1185">Reference proteome</keyword>
<dbReference type="EMBL" id="JASBNA010000016">
    <property type="protein sequence ID" value="KAK7686476.1"/>
    <property type="molecule type" value="Genomic_DNA"/>
</dbReference>
<evidence type="ECO:0000313" key="2">
    <source>
        <dbReference type="Proteomes" id="UP001385951"/>
    </source>
</evidence>
<name>A0AAW0GA52_9APHY</name>